<name>A0AAD2FPE9_9STRA</name>
<dbReference type="InterPro" id="IPR008971">
    <property type="entry name" value="HSP40/DnaJ_pept-bd"/>
</dbReference>
<reference evidence="5" key="1">
    <citation type="submission" date="2023-08" db="EMBL/GenBank/DDBJ databases">
        <authorList>
            <person name="Audoor S."/>
            <person name="Bilcke G."/>
        </authorList>
    </citation>
    <scope>NUCLEOTIDE SEQUENCE</scope>
</reference>
<dbReference type="InterPro" id="IPR051339">
    <property type="entry name" value="DnaJ_subfamily_B"/>
</dbReference>
<accession>A0AAD2FPE9</accession>
<dbReference type="GO" id="GO:0051087">
    <property type="term" value="F:protein-folding chaperone binding"/>
    <property type="evidence" value="ECO:0007669"/>
    <property type="project" value="TreeGrafter"/>
</dbReference>
<evidence type="ECO:0000256" key="1">
    <source>
        <dbReference type="ARBA" id="ARBA00023186"/>
    </source>
</evidence>
<dbReference type="PRINTS" id="PR00625">
    <property type="entry name" value="JDOMAIN"/>
</dbReference>
<organism evidence="5 6">
    <name type="scientific">Cylindrotheca closterium</name>
    <dbReference type="NCBI Taxonomy" id="2856"/>
    <lineage>
        <taxon>Eukaryota</taxon>
        <taxon>Sar</taxon>
        <taxon>Stramenopiles</taxon>
        <taxon>Ochrophyta</taxon>
        <taxon>Bacillariophyta</taxon>
        <taxon>Bacillariophyceae</taxon>
        <taxon>Bacillariophycidae</taxon>
        <taxon>Bacillariales</taxon>
        <taxon>Bacillariaceae</taxon>
        <taxon>Cylindrotheca</taxon>
    </lineage>
</organism>
<dbReference type="Pfam" id="PF00226">
    <property type="entry name" value="DnaJ"/>
    <property type="match status" value="1"/>
</dbReference>
<feature type="domain" description="J" evidence="4">
    <location>
        <begin position="38"/>
        <end position="99"/>
    </location>
</feature>
<dbReference type="GO" id="GO:0006457">
    <property type="term" value="P:protein folding"/>
    <property type="evidence" value="ECO:0007669"/>
    <property type="project" value="InterPro"/>
</dbReference>
<feature type="region of interest" description="Disordered" evidence="2">
    <location>
        <begin position="99"/>
        <end position="123"/>
    </location>
</feature>
<dbReference type="CDD" id="cd06257">
    <property type="entry name" value="DnaJ"/>
    <property type="match status" value="1"/>
</dbReference>
<evidence type="ECO:0000259" key="4">
    <source>
        <dbReference type="PROSITE" id="PS50076"/>
    </source>
</evidence>
<dbReference type="SUPFAM" id="SSF46565">
    <property type="entry name" value="Chaperone J-domain"/>
    <property type="match status" value="1"/>
</dbReference>
<gene>
    <name evidence="5" type="ORF">CYCCA115_LOCUS11606</name>
</gene>
<sequence length="234" mass="26008">MNLLSLLERTHARPFSFSKAAILIVLSLLVSNTAGDASYYDILGVSKTSSQYEIQKAYRKLALQHHPDKGGMGEEFQKINKACEVLSDKKKREIYDTYGEEGDNVSAPEQEEDPRPPNDKKEYTRKVSCTLEELATGACKRLKLNFGPALGEKLYSIQLRKGWKAGTKITFAGKNGFPTIEGDIALNVLLPTGEVWKKSIAKKFTSARKNLVVRKRGMPIKGEPGARGDLIVEF</sequence>
<dbReference type="EMBL" id="CAKOGP040001747">
    <property type="protein sequence ID" value="CAJ1948417.1"/>
    <property type="molecule type" value="Genomic_DNA"/>
</dbReference>
<dbReference type="AlphaFoldDB" id="A0AAD2FPE9"/>
<dbReference type="Proteomes" id="UP001295423">
    <property type="component" value="Unassembled WGS sequence"/>
</dbReference>
<keyword evidence="1" id="KW-0143">Chaperone</keyword>
<dbReference type="InterPro" id="IPR001623">
    <property type="entry name" value="DnaJ_domain"/>
</dbReference>
<keyword evidence="3" id="KW-0732">Signal</keyword>
<feature type="signal peptide" evidence="3">
    <location>
        <begin position="1"/>
        <end position="35"/>
    </location>
</feature>
<protein>
    <recommendedName>
        <fullName evidence="4">J domain-containing protein</fullName>
    </recommendedName>
</protein>
<proteinExistence type="predicted"/>
<dbReference type="InterPro" id="IPR036869">
    <property type="entry name" value="J_dom_sf"/>
</dbReference>
<dbReference type="SUPFAM" id="SSF49493">
    <property type="entry name" value="HSP40/DnaJ peptide-binding domain"/>
    <property type="match status" value="1"/>
</dbReference>
<dbReference type="GO" id="GO:0051082">
    <property type="term" value="F:unfolded protein binding"/>
    <property type="evidence" value="ECO:0007669"/>
    <property type="project" value="InterPro"/>
</dbReference>
<dbReference type="PROSITE" id="PS50076">
    <property type="entry name" value="DNAJ_2"/>
    <property type="match status" value="1"/>
</dbReference>
<evidence type="ECO:0000313" key="5">
    <source>
        <dbReference type="EMBL" id="CAJ1948417.1"/>
    </source>
</evidence>
<comment type="caution">
    <text evidence="5">The sequence shown here is derived from an EMBL/GenBank/DDBJ whole genome shotgun (WGS) entry which is preliminary data.</text>
</comment>
<feature type="chain" id="PRO_5041976892" description="J domain-containing protein" evidence="3">
    <location>
        <begin position="36"/>
        <end position="234"/>
    </location>
</feature>
<dbReference type="PANTHER" id="PTHR24078">
    <property type="entry name" value="DNAJ HOMOLOG SUBFAMILY C MEMBER"/>
    <property type="match status" value="1"/>
</dbReference>
<dbReference type="Gene3D" id="2.60.260.20">
    <property type="entry name" value="Urease metallochaperone UreE, N-terminal domain"/>
    <property type="match status" value="1"/>
</dbReference>
<dbReference type="GO" id="GO:0005829">
    <property type="term" value="C:cytosol"/>
    <property type="evidence" value="ECO:0007669"/>
    <property type="project" value="TreeGrafter"/>
</dbReference>
<dbReference type="PANTHER" id="PTHR24078:SF553">
    <property type="entry name" value="DNAJ HOMOLOG SUBFAMILY B MEMBER 5"/>
    <property type="match status" value="1"/>
</dbReference>
<evidence type="ECO:0000256" key="2">
    <source>
        <dbReference type="SAM" id="MobiDB-lite"/>
    </source>
</evidence>
<evidence type="ECO:0000313" key="6">
    <source>
        <dbReference type="Proteomes" id="UP001295423"/>
    </source>
</evidence>
<dbReference type="Gene3D" id="1.10.287.110">
    <property type="entry name" value="DnaJ domain"/>
    <property type="match status" value="1"/>
</dbReference>
<evidence type="ECO:0000256" key="3">
    <source>
        <dbReference type="SAM" id="SignalP"/>
    </source>
</evidence>
<dbReference type="SMART" id="SM00271">
    <property type="entry name" value="DnaJ"/>
    <property type="match status" value="1"/>
</dbReference>
<keyword evidence="6" id="KW-1185">Reference proteome</keyword>
<feature type="compositionally biased region" description="Basic and acidic residues" evidence="2">
    <location>
        <begin position="113"/>
        <end position="123"/>
    </location>
</feature>